<dbReference type="KEGG" id="mema:MMAB1_1274"/>
<evidence type="ECO:0000313" key="1">
    <source>
        <dbReference type="EMBL" id="CVK32487.1"/>
    </source>
</evidence>
<name>A0A0X3BK05_9EURY</name>
<organism evidence="1 2">
    <name type="scientific">Methanoculleus bourgensis</name>
    <dbReference type="NCBI Taxonomy" id="83986"/>
    <lineage>
        <taxon>Archaea</taxon>
        <taxon>Methanobacteriati</taxon>
        <taxon>Methanobacteriota</taxon>
        <taxon>Stenosarchaea group</taxon>
        <taxon>Methanomicrobia</taxon>
        <taxon>Methanomicrobiales</taxon>
        <taxon>Methanomicrobiaceae</taxon>
        <taxon>Methanoculleus</taxon>
    </lineage>
</organism>
<proteinExistence type="predicted"/>
<sequence length="81" mass="9515">MNSHWIWVKPIISSLAIVRLLARLKQGVQGYFEHEYFLCGKPQKKEFRAFAVHHVLNNPDPRCLEQPWPLVPLCHKCHGRT</sequence>
<dbReference type="EMBL" id="LT158599">
    <property type="protein sequence ID" value="CVK32487.1"/>
    <property type="molecule type" value="Genomic_DNA"/>
</dbReference>
<dbReference type="AlphaFoldDB" id="A0A0X3BK05"/>
<gene>
    <name evidence="1" type="ORF">MMAB1_1274</name>
</gene>
<reference evidence="1 2" key="1">
    <citation type="submission" date="2016-01" db="EMBL/GenBank/DDBJ databases">
        <authorList>
            <person name="Manzoor S."/>
        </authorList>
    </citation>
    <scope>NUCLEOTIDE SEQUENCE [LARGE SCALE GENOMIC DNA]</scope>
    <source>
        <strain evidence="1">Methanoculleus sp MAB1</strain>
    </source>
</reference>
<accession>A0A0X3BK05</accession>
<evidence type="ECO:0000313" key="2">
    <source>
        <dbReference type="Proteomes" id="UP000069850"/>
    </source>
</evidence>
<evidence type="ECO:0008006" key="3">
    <source>
        <dbReference type="Google" id="ProtNLM"/>
    </source>
</evidence>
<protein>
    <recommendedName>
        <fullName evidence="3">HNH endonuclease</fullName>
    </recommendedName>
</protein>
<dbReference type="Proteomes" id="UP000069850">
    <property type="component" value="Chromosome 1"/>
</dbReference>